<feature type="non-terminal residue" evidence="6">
    <location>
        <position position="1"/>
    </location>
</feature>
<feature type="transmembrane region" description="Helical" evidence="5">
    <location>
        <begin position="20"/>
        <end position="39"/>
    </location>
</feature>
<sequence length="224" mass="24838">FSVINLALPVRSLVRLIPRAYYPVAVITSIAITFIPNATRQFQHIREAQAIRGHRVRGLRGWLPLIMPLLIGGLERALGLAEAMTARGFASSEGGNQTSLTRLGMVFGLLMLLGGWLLGLIEGWQFLGIGLMILGITLIAAMLWSISRSVPRTNYNREIWGFRDFLVLIGSMVVMSAYLLPIPWIDQSTLYYNPYPILSMPGFDPLIGVVTMGLLIPLFIIKTK</sequence>
<dbReference type="GO" id="GO:0005886">
    <property type="term" value="C:plasma membrane"/>
    <property type="evidence" value="ECO:0007669"/>
    <property type="project" value="UniProtKB-ARBA"/>
</dbReference>
<reference evidence="6" key="1">
    <citation type="journal article" date="2014" name="Front. Microbiol.">
        <title>High frequency of phylogenetically diverse reductive dehalogenase-homologous genes in deep subseafloor sedimentary metagenomes.</title>
        <authorList>
            <person name="Kawai M."/>
            <person name="Futagami T."/>
            <person name="Toyoda A."/>
            <person name="Takaki Y."/>
            <person name="Nishi S."/>
            <person name="Hori S."/>
            <person name="Arai W."/>
            <person name="Tsubouchi T."/>
            <person name="Morono Y."/>
            <person name="Uchiyama I."/>
            <person name="Ito T."/>
            <person name="Fujiyama A."/>
            <person name="Inagaki F."/>
            <person name="Takami H."/>
        </authorList>
    </citation>
    <scope>NUCLEOTIDE SEQUENCE</scope>
    <source>
        <strain evidence="6">Expedition CK06-06</strain>
    </source>
</reference>
<comment type="subcellular location">
    <subcellularLocation>
        <location evidence="1">Membrane</location>
        <topology evidence="1">Multi-pass membrane protein</topology>
    </subcellularLocation>
</comment>
<evidence type="ECO:0008006" key="7">
    <source>
        <dbReference type="Google" id="ProtNLM"/>
    </source>
</evidence>
<dbReference type="CDD" id="cd16914">
    <property type="entry name" value="EcfT"/>
    <property type="match status" value="1"/>
</dbReference>
<dbReference type="AlphaFoldDB" id="X1BPW9"/>
<feature type="transmembrane region" description="Helical" evidence="5">
    <location>
        <begin position="205"/>
        <end position="221"/>
    </location>
</feature>
<keyword evidence="2 5" id="KW-0812">Transmembrane</keyword>
<feature type="transmembrane region" description="Helical" evidence="5">
    <location>
        <begin position="100"/>
        <end position="118"/>
    </location>
</feature>
<organism evidence="6">
    <name type="scientific">marine sediment metagenome</name>
    <dbReference type="NCBI Taxonomy" id="412755"/>
    <lineage>
        <taxon>unclassified sequences</taxon>
        <taxon>metagenomes</taxon>
        <taxon>ecological metagenomes</taxon>
    </lineage>
</organism>
<dbReference type="InterPro" id="IPR003339">
    <property type="entry name" value="ABC/ECF_trnsptr_transmembrane"/>
</dbReference>
<feature type="transmembrane region" description="Helical" evidence="5">
    <location>
        <begin position="124"/>
        <end position="144"/>
    </location>
</feature>
<accession>X1BPW9</accession>
<evidence type="ECO:0000256" key="5">
    <source>
        <dbReference type="SAM" id="Phobius"/>
    </source>
</evidence>
<evidence type="ECO:0000313" key="6">
    <source>
        <dbReference type="EMBL" id="GAG83242.1"/>
    </source>
</evidence>
<name>X1BPW9_9ZZZZ</name>
<keyword evidence="4 5" id="KW-0472">Membrane</keyword>
<evidence type="ECO:0000256" key="4">
    <source>
        <dbReference type="ARBA" id="ARBA00023136"/>
    </source>
</evidence>
<proteinExistence type="predicted"/>
<keyword evidence="3 5" id="KW-1133">Transmembrane helix</keyword>
<protein>
    <recommendedName>
        <fullName evidence="7">Energy-coupling factor transporter transmembrane protein EcfT</fullName>
    </recommendedName>
</protein>
<dbReference type="EMBL" id="BART01009961">
    <property type="protein sequence ID" value="GAG83242.1"/>
    <property type="molecule type" value="Genomic_DNA"/>
</dbReference>
<evidence type="ECO:0000256" key="2">
    <source>
        <dbReference type="ARBA" id="ARBA00022692"/>
    </source>
</evidence>
<dbReference type="Pfam" id="PF02361">
    <property type="entry name" value="CbiQ"/>
    <property type="match status" value="1"/>
</dbReference>
<comment type="caution">
    <text evidence="6">The sequence shown here is derived from an EMBL/GenBank/DDBJ whole genome shotgun (WGS) entry which is preliminary data.</text>
</comment>
<evidence type="ECO:0000256" key="3">
    <source>
        <dbReference type="ARBA" id="ARBA00022989"/>
    </source>
</evidence>
<gene>
    <name evidence="6" type="ORF">S01H4_21879</name>
</gene>
<feature type="transmembrane region" description="Helical" evidence="5">
    <location>
        <begin position="165"/>
        <end position="185"/>
    </location>
</feature>
<evidence type="ECO:0000256" key="1">
    <source>
        <dbReference type="ARBA" id="ARBA00004141"/>
    </source>
</evidence>